<dbReference type="InterPro" id="IPR043504">
    <property type="entry name" value="Peptidase_S1_PA_chymotrypsin"/>
</dbReference>
<dbReference type="Pfam" id="PF13180">
    <property type="entry name" value="PDZ_2"/>
    <property type="match status" value="1"/>
</dbReference>
<proteinExistence type="inferred from homology"/>
<keyword evidence="3 7" id="KW-0378">Hydrolase</keyword>
<feature type="region of interest" description="Disordered" evidence="4">
    <location>
        <begin position="370"/>
        <end position="405"/>
    </location>
</feature>
<evidence type="ECO:0000256" key="2">
    <source>
        <dbReference type="ARBA" id="ARBA00022670"/>
    </source>
</evidence>
<dbReference type="InterPro" id="IPR009003">
    <property type="entry name" value="Peptidase_S1_PA"/>
</dbReference>
<dbReference type="SMART" id="SM00228">
    <property type="entry name" value="PDZ"/>
    <property type="match status" value="1"/>
</dbReference>
<reference evidence="8" key="1">
    <citation type="journal article" date="2019" name="Int. J. Syst. Evol. Microbiol.">
        <title>The Global Catalogue of Microorganisms (GCM) 10K type strain sequencing project: providing services to taxonomists for standard genome sequencing and annotation.</title>
        <authorList>
            <consortium name="The Broad Institute Genomics Platform"/>
            <consortium name="The Broad Institute Genome Sequencing Center for Infectious Disease"/>
            <person name="Wu L."/>
            <person name="Ma J."/>
        </authorList>
    </citation>
    <scope>NUCLEOTIDE SEQUENCE [LARGE SCALE GENOMIC DNA]</scope>
    <source>
        <strain evidence="8">XZYJ18</strain>
    </source>
</reference>
<evidence type="ECO:0000256" key="3">
    <source>
        <dbReference type="ARBA" id="ARBA00022801"/>
    </source>
</evidence>
<evidence type="ECO:0000256" key="5">
    <source>
        <dbReference type="SAM" id="Phobius"/>
    </source>
</evidence>
<feature type="compositionally biased region" description="Low complexity" evidence="4">
    <location>
        <begin position="378"/>
        <end position="394"/>
    </location>
</feature>
<evidence type="ECO:0000313" key="8">
    <source>
        <dbReference type="Proteomes" id="UP001595923"/>
    </source>
</evidence>
<feature type="compositionally biased region" description="Gly residues" evidence="4">
    <location>
        <begin position="50"/>
        <end position="67"/>
    </location>
</feature>
<dbReference type="EMBL" id="JBHSFQ010000013">
    <property type="protein sequence ID" value="MFC4563102.1"/>
    <property type="molecule type" value="Genomic_DNA"/>
</dbReference>
<keyword evidence="5" id="KW-0812">Transmembrane</keyword>
<dbReference type="SUPFAM" id="SSF50156">
    <property type="entry name" value="PDZ domain-like"/>
    <property type="match status" value="1"/>
</dbReference>
<feature type="region of interest" description="Disordered" evidence="4">
    <location>
        <begin position="1"/>
        <end position="181"/>
    </location>
</feature>
<accession>A0ABV9DWL6</accession>
<keyword evidence="2 7" id="KW-0645">Protease</keyword>
<feature type="compositionally biased region" description="Low complexity" evidence="4">
    <location>
        <begin position="108"/>
        <end position="133"/>
    </location>
</feature>
<keyword evidence="5" id="KW-1133">Transmembrane helix</keyword>
<dbReference type="GO" id="GO:0008233">
    <property type="term" value="F:peptidase activity"/>
    <property type="evidence" value="ECO:0007669"/>
    <property type="project" value="UniProtKB-KW"/>
</dbReference>
<organism evidence="7 8">
    <name type="scientific">Nocardiopsis mangrovi</name>
    <dbReference type="NCBI Taxonomy" id="1179818"/>
    <lineage>
        <taxon>Bacteria</taxon>
        <taxon>Bacillati</taxon>
        <taxon>Actinomycetota</taxon>
        <taxon>Actinomycetes</taxon>
        <taxon>Streptosporangiales</taxon>
        <taxon>Nocardiopsidaceae</taxon>
        <taxon>Nocardiopsis</taxon>
    </lineage>
</organism>
<dbReference type="PANTHER" id="PTHR22939">
    <property type="entry name" value="SERINE PROTEASE FAMILY S1C HTRA-RELATED"/>
    <property type="match status" value="1"/>
</dbReference>
<keyword evidence="8" id="KW-1185">Reference proteome</keyword>
<evidence type="ECO:0000259" key="6">
    <source>
        <dbReference type="SMART" id="SM00228"/>
    </source>
</evidence>
<dbReference type="PRINTS" id="PR00834">
    <property type="entry name" value="PROTEASES2C"/>
</dbReference>
<gene>
    <name evidence="7" type="ORF">ACFO4E_14650</name>
</gene>
<feature type="compositionally biased region" description="Polar residues" evidence="4">
    <location>
        <begin position="70"/>
        <end position="86"/>
    </location>
</feature>
<dbReference type="EC" id="3.4.21.-" evidence="7"/>
<feature type="transmembrane region" description="Helical" evidence="5">
    <location>
        <begin position="200"/>
        <end position="222"/>
    </location>
</feature>
<dbReference type="Gene3D" id="2.40.10.10">
    <property type="entry name" value="Trypsin-like serine proteases"/>
    <property type="match status" value="2"/>
</dbReference>
<feature type="domain" description="PDZ" evidence="6">
    <location>
        <begin position="484"/>
        <end position="556"/>
    </location>
</feature>
<dbReference type="PANTHER" id="PTHR22939:SF129">
    <property type="entry name" value="SERINE PROTEASE HTRA2, MITOCHONDRIAL"/>
    <property type="match status" value="1"/>
</dbReference>
<dbReference type="Pfam" id="PF13365">
    <property type="entry name" value="Trypsin_2"/>
    <property type="match status" value="1"/>
</dbReference>
<comment type="caution">
    <text evidence="7">The sequence shown here is derived from an EMBL/GenBank/DDBJ whole genome shotgun (WGS) entry which is preliminary data.</text>
</comment>
<dbReference type="Proteomes" id="UP001595923">
    <property type="component" value="Unassembled WGS sequence"/>
</dbReference>
<dbReference type="InterPro" id="IPR036034">
    <property type="entry name" value="PDZ_sf"/>
</dbReference>
<dbReference type="GO" id="GO:0006508">
    <property type="term" value="P:proteolysis"/>
    <property type="evidence" value="ECO:0007669"/>
    <property type="project" value="UniProtKB-KW"/>
</dbReference>
<name>A0ABV9DWL6_9ACTN</name>
<comment type="similarity">
    <text evidence="1">Belongs to the peptidase S1C family.</text>
</comment>
<protein>
    <submittedName>
        <fullName evidence="7">S1C family serine protease</fullName>
        <ecNumber evidence="7">3.4.21.-</ecNumber>
    </submittedName>
</protein>
<dbReference type="SUPFAM" id="SSF50494">
    <property type="entry name" value="Trypsin-like serine proteases"/>
    <property type="match status" value="1"/>
</dbReference>
<dbReference type="Gene3D" id="2.30.42.10">
    <property type="match status" value="1"/>
</dbReference>
<dbReference type="InterPro" id="IPR001940">
    <property type="entry name" value="Peptidase_S1C"/>
</dbReference>
<sequence>MSAPDTPNGEPADGTGARNPGAVPGDADGQAAPTDPRYVDPVPPEHGHGEPGYGGPAYGGPVYGEGPGPTDTTHTAQWATGSTDSASGPPSGPEGPEPQHPAPGGPDGYAIGAAGHAPHAPHAPHAGWQAPGGDTHVFGAPAPPWGTAPQPAATTGSFARPPQGGGMGGGLPPMPPEAAFGMPAPDAGLQRESFWKRNKVLGVAAVTALATSLIVGPAAAIVTTRLIEGGGGISSLTGTPSGSVSSGSVSTVAESTLPSVVSIQTSQGSGGSGVVISDDGQILTNNHVVAGSDGPVLVQFNDGSEAEAEILGADPVSDLAVIKADGVSGLTAATLGDSDKVETGADVVAIGSPLGLSGTVTSGVVSAVDRPVNTGSADQQPEQPQQPPQGQQDPFTPPDEGGGQSQLRTATVINAIQTDAPINPGNSGGPLMNMNGEVIGINTAILTAGQGGEAGSIGLGFAIPINQARTIAAQLIETGTAEYAAIDATISEPREGTGATVVETSRGGAAREAGLEGGDTVTSLDGEPIESPDALIAAIRSHEPGDTVTLGYTRDGNEAEVEVTLSAQSAESIGG</sequence>
<feature type="compositionally biased region" description="Pro residues" evidence="4">
    <location>
        <begin position="90"/>
        <end position="104"/>
    </location>
</feature>
<keyword evidence="5" id="KW-0472">Membrane</keyword>
<evidence type="ECO:0000256" key="1">
    <source>
        <dbReference type="ARBA" id="ARBA00010541"/>
    </source>
</evidence>
<evidence type="ECO:0000256" key="4">
    <source>
        <dbReference type="SAM" id="MobiDB-lite"/>
    </source>
</evidence>
<evidence type="ECO:0000313" key="7">
    <source>
        <dbReference type="EMBL" id="MFC4563102.1"/>
    </source>
</evidence>
<dbReference type="InterPro" id="IPR001478">
    <property type="entry name" value="PDZ"/>
</dbReference>